<gene>
    <name evidence="3" type="ORF">GM661_03285</name>
</gene>
<organism evidence="3 4">
    <name type="scientific">Iocasia fonsfrigidae</name>
    <dbReference type="NCBI Taxonomy" id="2682810"/>
    <lineage>
        <taxon>Bacteria</taxon>
        <taxon>Bacillati</taxon>
        <taxon>Bacillota</taxon>
        <taxon>Clostridia</taxon>
        <taxon>Halanaerobiales</taxon>
        <taxon>Halanaerobiaceae</taxon>
        <taxon>Iocasia</taxon>
    </lineage>
</organism>
<evidence type="ECO:0000313" key="4">
    <source>
        <dbReference type="Proteomes" id="UP000665020"/>
    </source>
</evidence>
<evidence type="ECO:0000256" key="2">
    <source>
        <dbReference type="SAM" id="SignalP"/>
    </source>
</evidence>
<keyword evidence="1" id="KW-0175">Coiled coil</keyword>
<reference evidence="3" key="1">
    <citation type="submission" date="2019-12" db="EMBL/GenBank/DDBJ databases">
        <authorList>
            <person name="zhang j."/>
            <person name="sun C.M."/>
        </authorList>
    </citation>
    <scope>NUCLEOTIDE SEQUENCE</scope>
    <source>
        <strain evidence="3">NS-1</strain>
    </source>
</reference>
<name>A0A8A7KCF5_9FIRM</name>
<keyword evidence="2" id="KW-0732">Signal</keyword>
<feature type="coiled-coil region" evidence="1">
    <location>
        <begin position="56"/>
        <end position="90"/>
    </location>
</feature>
<feature type="signal peptide" evidence="2">
    <location>
        <begin position="1"/>
        <end position="26"/>
    </location>
</feature>
<accession>A0A8A7KCF5</accession>
<dbReference type="Proteomes" id="UP000665020">
    <property type="component" value="Chromosome"/>
</dbReference>
<feature type="chain" id="PRO_5032287840" evidence="2">
    <location>
        <begin position="27"/>
        <end position="153"/>
    </location>
</feature>
<dbReference type="RefSeq" id="WP_230868729.1">
    <property type="nucleotide sequence ID" value="NZ_CP046640.1"/>
</dbReference>
<evidence type="ECO:0000256" key="1">
    <source>
        <dbReference type="SAM" id="Coils"/>
    </source>
</evidence>
<protein>
    <submittedName>
        <fullName evidence="3">Uncharacterized protein</fullName>
    </submittedName>
</protein>
<evidence type="ECO:0000313" key="3">
    <source>
        <dbReference type="EMBL" id="QTL97069.1"/>
    </source>
</evidence>
<proteinExistence type="predicted"/>
<dbReference type="EMBL" id="CP046640">
    <property type="protein sequence ID" value="QTL97069.1"/>
    <property type="molecule type" value="Genomic_DNA"/>
</dbReference>
<dbReference type="AlphaFoldDB" id="A0A8A7KCF5"/>
<dbReference type="KEGG" id="ifn:GM661_03285"/>
<keyword evidence="4" id="KW-1185">Reference proteome</keyword>
<sequence length="153" mass="17276">MIKGKKILIVLMALVLIAVGANCIQAAEINNEESTNLQENEYKVGMVTLESILSLHPELEELYIDYQEELAELTAENDSEIEEVEELKQKYIIQLIDKIQDDLEQFTSNLGLDSLVIDNTIVSGNLDLNLEELPNIQDVTGYLEEYLTKSESN</sequence>